<evidence type="ECO:0000313" key="3">
    <source>
        <dbReference type="Proteomes" id="UP000183410"/>
    </source>
</evidence>
<dbReference type="Proteomes" id="UP000183410">
    <property type="component" value="Unassembled WGS sequence"/>
</dbReference>
<sequence length="39" mass="4425">MKAFLAYIPEYPVFLQALAVLIVPVILSALFTWAESERN</sequence>
<protein>
    <submittedName>
        <fullName evidence="2">Uncharacterized protein</fullName>
    </submittedName>
</protein>
<accession>A0A1I1Z6V2</accession>
<keyword evidence="3" id="KW-1185">Reference proteome</keyword>
<dbReference type="AlphaFoldDB" id="A0A1I1Z6V2"/>
<evidence type="ECO:0000313" key="2">
    <source>
        <dbReference type="EMBL" id="SFE27018.1"/>
    </source>
</evidence>
<dbReference type="EMBL" id="FONN01000001">
    <property type="protein sequence ID" value="SFE27018.1"/>
    <property type="molecule type" value="Genomic_DNA"/>
</dbReference>
<gene>
    <name evidence="2" type="ORF">SAMN04487969_101999</name>
</gene>
<feature type="transmembrane region" description="Helical" evidence="1">
    <location>
        <begin position="13"/>
        <end position="34"/>
    </location>
</feature>
<name>A0A1I1Z6V2_9BACL</name>
<reference evidence="3" key="1">
    <citation type="submission" date="2016-10" db="EMBL/GenBank/DDBJ databases">
        <authorList>
            <person name="Varghese N."/>
            <person name="Submissions S."/>
        </authorList>
    </citation>
    <scope>NUCLEOTIDE SEQUENCE [LARGE SCALE GENOMIC DNA]</scope>
    <source>
        <strain evidence="3">CGMCC 1.10223</strain>
    </source>
</reference>
<keyword evidence="1" id="KW-1133">Transmembrane helix</keyword>
<keyword evidence="1" id="KW-0472">Membrane</keyword>
<keyword evidence="1" id="KW-0812">Transmembrane</keyword>
<evidence type="ECO:0000256" key="1">
    <source>
        <dbReference type="SAM" id="Phobius"/>
    </source>
</evidence>
<proteinExistence type="predicted"/>
<organism evidence="2 3">
    <name type="scientific">Paenibacillus algorifonticola</name>
    <dbReference type="NCBI Taxonomy" id="684063"/>
    <lineage>
        <taxon>Bacteria</taxon>
        <taxon>Bacillati</taxon>
        <taxon>Bacillota</taxon>
        <taxon>Bacilli</taxon>
        <taxon>Bacillales</taxon>
        <taxon>Paenibacillaceae</taxon>
        <taxon>Paenibacillus</taxon>
    </lineage>
</organism>